<gene>
    <name evidence="1" type="ORF">HVS_06030</name>
</gene>
<proteinExistence type="predicted"/>
<organism evidence="1 2">
    <name type="scientific">Acetivibrio saccincola</name>
    <dbReference type="NCBI Taxonomy" id="1677857"/>
    <lineage>
        <taxon>Bacteria</taxon>
        <taxon>Bacillati</taxon>
        <taxon>Bacillota</taxon>
        <taxon>Clostridia</taxon>
        <taxon>Eubacteriales</taxon>
        <taxon>Oscillospiraceae</taxon>
        <taxon>Acetivibrio</taxon>
    </lineage>
</organism>
<reference evidence="1 2" key="1">
    <citation type="submission" date="2017-12" db="EMBL/GenBank/DDBJ databases">
        <title>Complete genome sequence of Herbivorax saccincola GGR1, a novel Cellulosome-producing hydrolytic bacterium in a thermophilic biogas plant, established by Illumina and Nanopore MinION sequencing.</title>
        <authorList>
            <person name="Pechtl A."/>
            <person name="Ruckert C."/>
            <person name="Koeck D.E."/>
            <person name="Maus I."/>
            <person name="Winkler A."/>
            <person name="Kalinowski J."/>
            <person name="Puhler A."/>
            <person name="Schwarz W.W."/>
            <person name="Zverlov V.V."/>
            <person name="Schluter A."/>
            <person name="Liebl W."/>
        </authorList>
    </citation>
    <scope>NUCLEOTIDE SEQUENCE [LARGE SCALE GENOMIC DNA]</scope>
    <source>
        <strain evidence="2">SR1</strain>
    </source>
</reference>
<protein>
    <submittedName>
        <fullName evidence="1">Uncharacterized protein</fullName>
    </submittedName>
</protein>
<sequence length="58" mass="6775">MFRQFFGLKYNPFGKEIDISDVYESEDIKELNSRFKYIQNIRGMFLLVGEPGMGNPPP</sequence>
<dbReference type="Proteomes" id="UP000233534">
    <property type="component" value="Chromosome"/>
</dbReference>
<evidence type="ECO:0000313" key="1">
    <source>
        <dbReference type="EMBL" id="AUG57134.1"/>
    </source>
</evidence>
<dbReference type="RefSeq" id="WP_242971697.1">
    <property type="nucleotide sequence ID" value="NZ_CP025197.1"/>
</dbReference>
<dbReference type="KEGG" id="hsc:HVS_06030"/>
<accession>A0A2K9EAI9</accession>
<keyword evidence="2" id="KW-1185">Reference proteome</keyword>
<dbReference type="AlphaFoldDB" id="A0A2K9EAI9"/>
<name>A0A2K9EAI9_9FIRM</name>
<dbReference type="EMBL" id="CP025197">
    <property type="protein sequence ID" value="AUG57134.1"/>
    <property type="molecule type" value="Genomic_DNA"/>
</dbReference>
<evidence type="ECO:0000313" key="2">
    <source>
        <dbReference type="Proteomes" id="UP000233534"/>
    </source>
</evidence>